<protein>
    <recommendedName>
        <fullName evidence="4">UDP-N-acetylglucosamine:LPS N-acetylglucosamine transferase</fullName>
    </recommendedName>
</protein>
<gene>
    <name evidence="2" type="ORF">Aru02nite_12440</name>
</gene>
<reference evidence="2" key="1">
    <citation type="submission" date="2021-01" db="EMBL/GenBank/DDBJ databases">
        <title>Whole genome shotgun sequence of Actinocatenispora rupis NBRC 107355.</title>
        <authorList>
            <person name="Komaki H."/>
            <person name="Tamura T."/>
        </authorList>
    </citation>
    <scope>NUCLEOTIDE SEQUENCE</scope>
    <source>
        <strain evidence="2">NBRC 107355</strain>
    </source>
</reference>
<dbReference type="SUPFAM" id="SSF53756">
    <property type="entry name" value="UDP-Glycosyltransferase/glycogen phosphorylase"/>
    <property type="match status" value="1"/>
</dbReference>
<sequence length="340" mass="35754">MSKKCAFQPRAVRRRPASKGTTTRIEYLSRGHGHGHAATDVRVAAALRTLGAEVRLASYGSGLDHCTRRGVDCADLGIDDLHDQDPTAALRVLAYLRGRRGTDLVVAHEIFAAPSLCRALGLPCVLLTHWFFAEIGAPDRDALLATPDRLVLLDLAAAHDVPAALADRVEFTGPVAEPYPGDRPAARRQLGLDPAEYVVVVTTGAVTTHNRDRLGALPARVRAALPVRHARLLVLSGPTAVDDPAPYHRAADVVVANATFGALSELVAAGVPTVAVTGGPNPVDRLHAERFAALGLVTTVDADARTAALADAIRTARPGPAPVDWCTPAALARRLVAPPA</sequence>
<dbReference type="Proteomes" id="UP000612808">
    <property type="component" value="Unassembled WGS sequence"/>
</dbReference>
<proteinExistence type="predicted"/>
<evidence type="ECO:0008006" key="4">
    <source>
        <dbReference type="Google" id="ProtNLM"/>
    </source>
</evidence>
<dbReference type="EMBL" id="BOMB01000007">
    <property type="protein sequence ID" value="GID10355.1"/>
    <property type="molecule type" value="Genomic_DNA"/>
</dbReference>
<keyword evidence="3" id="KW-1185">Reference proteome</keyword>
<accession>A0A8J3NB33</accession>
<evidence type="ECO:0000256" key="1">
    <source>
        <dbReference type="SAM" id="MobiDB-lite"/>
    </source>
</evidence>
<dbReference type="Gene3D" id="3.40.50.2000">
    <property type="entry name" value="Glycogen Phosphorylase B"/>
    <property type="match status" value="2"/>
</dbReference>
<organism evidence="2 3">
    <name type="scientific">Actinocatenispora rupis</name>
    <dbReference type="NCBI Taxonomy" id="519421"/>
    <lineage>
        <taxon>Bacteria</taxon>
        <taxon>Bacillati</taxon>
        <taxon>Actinomycetota</taxon>
        <taxon>Actinomycetes</taxon>
        <taxon>Micromonosporales</taxon>
        <taxon>Micromonosporaceae</taxon>
        <taxon>Actinocatenispora</taxon>
    </lineage>
</organism>
<evidence type="ECO:0000313" key="2">
    <source>
        <dbReference type="EMBL" id="GID10355.1"/>
    </source>
</evidence>
<comment type="caution">
    <text evidence="2">The sequence shown here is derived from an EMBL/GenBank/DDBJ whole genome shotgun (WGS) entry which is preliminary data.</text>
</comment>
<name>A0A8J3NB33_9ACTN</name>
<evidence type="ECO:0000313" key="3">
    <source>
        <dbReference type="Proteomes" id="UP000612808"/>
    </source>
</evidence>
<feature type="region of interest" description="Disordered" evidence="1">
    <location>
        <begin position="1"/>
        <end position="22"/>
    </location>
</feature>
<dbReference type="AlphaFoldDB" id="A0A8J3NB33"/>